<dbReference type="InterPro" id="IPR027417">
    <property type="entry name" value="P-loop_NTPase"/>
</dbReference>
<dbReference type="InterPro" id="IPR026634">
    <property type="entry name" value="TPST-like"/>
</dbReference>
<evidence type="ECO:0000256" key="1">
    <source>
        <dbReference type="ARBA" id="ARBA00022679"/>
    </source>
</evidence>
<evidence type="ECO:0000313" key="2">
    <source>
        <dbReference type="EMBL" id="NQV64260.1"/>
    </source>
</evidence>
<feature type="non-terminal residue" evidence="2">
    <location>
        <position position="1"/>
    </location>
</feature>
<dbReference type="Gene3D" id="1.25.40.10">
    <property type="entry name" value="Tetratricopeptide repeat domain"/>
    <property type="match status" value="1"/>
</dbReference>
<keyword evidence="1" id="KW-0808">Transferase</keyword>
<dbReference type="PANTHER" id="PTHR12788:SF10">
    <property type="entry name" value="PROTEIN-TYROSINE SULFOTRANSFERASE"/>
    <property type="match status" value="1"/>
</dbReference>
<sequence>KIDEAQEIFTSLLERFPGHRRNHYQLSRLAKARDDSHIRQMQEVLRTSTETPDKNIFMYYALGKELEDLGRFDEAFEYFKTGGDAVTSIARYEVANDIQLIDTIIETCSESWLGTSKKVTTQEADAKTPIFIVGLPRTGTTLTERIISSHSQVESLGETLFLQMVLRRESGVESVENMNSSMIRALADIDTDVVAKGYMDSVAYRHGDTPMFIDKLPFNFQYLGFIAKAWPDARIVYLHRNPMDACFSMYKQIFTWAYKYSYSLENLGQYYVAYERLRQHWHMVLKDRLIEVDYETLVGDQEQQTRSLLERLGLPFEQQCIDFDQNTAPSATASSVQVREKIYKGSVKNWRHYEAQLAPLKDYLEQAGIAVD</sequence>
<gene>
    <name evidence="2" type="ORF">HQ497_02745</name>
</gene>
<comment type="caution">
    <text evidence="2">The sequence shown here is derived from an EMBL/GenBank/DDBJ whole genome shotgun (WGS) entry which is preliminary data.</text>
</comment>
<dbReference type="Pfam" id="PF13469">
    <property type="entry name" value="Sulfotransfer_3"/>
    <property type="match status" value="1"/>
</dbReference>
<name>A0A973A7L4_9GAMM</name>
<dbReference type="InterPro" id="IPR011990">
    <property type="entry name" value="TPR-like_helical_dom_sf"/>
</dbReference>
<dbReference type="PANTHER" id="PTHR12788">
    <property type="entry name" value="PROTEIN-TYROSINE SULFOTRANSFERASE 2"/>
    <property type="match status" value="1"/>
</dbReference>
<dbReference type="SUPFAM" id="SSF52540">
    <property type="entry name" value="P-loop containing nucleoside triphosphate hydrolases"/>
    <property type="match status" value="1"/>
</dbReference>
<dbReference type="Gene3D" id="3.40.50.300">
    <property type="entry name" value="P-loop containing nucleotide triphosphate hydrolases"/>
    <property type="match status" value="1"/>
</dbReference>
<proteinExistence type="predicted"/>
<reference evidence="2" key="1">
    <citation type="submission" date="2020-05" db="EMBL/GenBank/DDBJ databases">
        <title>Sulfur intermediates as new biogeochemical hubs in an aquatic model microbial ecosystem.</title>
        <authorList>
            <person name="Vigneron A."/>
        </authorList>
    </citation>
    <scope>NUCLEOTIDE SEQUENCE</scope>
    <source>
        <strain evidence="2">Bin.250</strain>
    </source>
</reference>
<dbReference type="EMBL" id="JABMOJ010000097">
    <property type="protein sequence ID" value="NQV64260.1"/>
    <property type="molecule type" value="Genomic_DNA"/>
</dbReference>
<dbReference type="SUPFAM" id="SSF48452">
    <property type="entry name" value="TPR-like"/>
    <property type="match status" value="1"/>
</dbReference>
<dbReference type="Proteomes" id="UP000754644">
    <property type="component" value="Unassembled WGS sequence"/>
</dbReference>
<protein>
    <submittedName>
        <fullName evidence="2">Sulfotransferase</fullName>
    </submittedName>
</protein>
<accession>A0A973A7L4</accession>
<dbReference type="AlphaFoldDB" id="A0A973A7L4"/>
<evidence type="ECO:0000313" key="3">
    <source>
        <dbReference type="Proteomes" id="UP000754644"/>
    </source>
</evidence>
<dbReference type="GO" id="GO:0008476">
    <property type="term" value="F:protein-tyrosine sulfotransferase activity"/>
    <property type="evidence" value="ECO:0007669"/>
    <property type="project" value="InterPro"/>
</dbReference>
<organism evidence="2 3">
    <name type="scientific">SAR86 cluster bacterium</name>
    <dbReference type="NCBI Taxonomy" id="2030880"/>
    <lineage>
        <taxon>Bacteria</taxon>
        <taxon>Pseudomonadati</taxon>
        <taxon>Pseudomonadota</taxon>
        <taxon>Gammaproteobacteria</taxon>
        <taxon>SAR86 cluster</taxon>
    </lineage>
</organism>